<organism evidence="1 2">
    <name type="scientific">Salix viminalis</name>
    <name type="common">Common osier</name>
    <name type="synonym">Basket willow</name>
    <dbReference type="NCBI Taxonomy" id="40686"/>
    <lineage>
        <taxon>Eukaryota</taxon>
        <taxon>Viridiplantae</taxon>
        <taxon>Streptophyta</taxon>
        <taxon>Embryophyta</taxon>
        <taxon>Tracheophyta</taxon>
        <taxon>Spermatophyta</taxon>
        <taxon>Magnoliopsida</taxon>
        <taxon>eudicotyledons</taxon>
        <taxon>Gunneridae</taxon>
        <taxon>Pentapetalae</taxon>
        <taxon>rosids</taxon>
        <taxon>fabids</taxon>
        <taxon>Malpighiales</taxon>
        <taxon>Salicaceae</taxon>
        <taxon>Saliceae</taxon>
        <taxon>Salix</taxon>
    </lineage>
</organism>
<sequence>MQGWQLKIIKQVDLHFCKSVVASACLCHQVASLMQPTNCETGHFLVKVEISLRHDKAKEHQM</sequence>
<keyword evidence="2" id="KW-1185">Reference proteome</keyword>
<dbReference type="AlphaFoldDB" id="A0A9Q0NPN7"/>
<evidence type="ECO:0000313" key="2">
    <source>
        <dbReference type="Proteomes" id="UP001151529"/>
    </source>
</evidence>
<accession>A0A9Q0NPN7</accession>
<comment type="caution">
    <text evidence="1">The sequence shown here is derived from an EMBL/GenBank/DDBJ whole genome shotgun (WGS) entry which is preliminary data.</text>
</comment>
<dbReference type="Proteomes" id="UP001151529">
    <property type="component" value="Chromosome 18"/>
</dbReference>
<reference evidence="1 2" key="1">
    <citation type="journal article" date="2023" name="Int. J. Mol. Sci.">
        <title>De Novo Assembly and Annotation of 11 Diverse Shrub Willow (Salix) Genomes Reveals Novel Gene Organization in Sex-Linked Regions.</title>
        <authorList>
            <person name="Hyden B."/>
            <person name="Feng K."/>
            <person name="Yates T.B."/>
            <person name="Jawdy S."/>
            <person name="Cereghino C."/>
            <person name="Smart L.B."/>
            <person name="Muchero W."/>
        </authorList>
    </citation>
    <scope>NUCLEOTIDE SEQUENCE [LARGE SCALE GENOMIC DNA]</scope>
    <source>
        <tissue evidence="1">Shoot tip</tissue>
    </source>
</reference>
<name>A0A9Q0NPN7_SALVM</name>
<dbReference type="EMBL" id="JAPFFL010000017">
    <property type="protein sequence ID" value="KAJ6673615.1"/>
    <property type="molecule type" value="Genomic_DNA"/>
</dbReference>
<gene>
    <name evidence="1" type="ORF">OIU85_012607</name>
</gene>
<evidence type="ECO:0000313" key="1">
    <source>
        <dbReference type="EMBL" id="KAJ6673615.1"/>
    </source>
</evidence>
<protein>
    <submittedName>
        <fullName evidence="1">Uncharacterized protein</fullName>
    </submittedName>
</protein>
<proteinExistence type="predicted"/>